<dbReference type="InterPro" id="IPR036291">
    <property type="entry name" value="NAD(P)-bd_dom_sf"/>
</dbReference>
<dbReference type="Proteomes" id="UP001519272">
    <property type="component" value="Unassembled WGS sequence"/>
</dbReference>
<protein>
    <submittedName>
        <fullName evidence="2">YhdH/YhfP family quinone oxidoreductase</fullName>
    </submittedName>
</protein>
<dbReference type="Gene3D" id="3.90.180.10">
    <property type="entry name" value="Medium-chain alcohol dehydrogenases, catalytic domain"/>
    <property type="match status" value="1"/>
</dbReference>
<dbReference type="Pfam" id="PF08240">
    <property type="entry name" value="ADH_N"/>
    <property type="match status" value="1"/>
</dbReference>
<name>A0ABS4FP11_9BACL</name>
<dbReference type="PANTHER" id="PTHR43677:SF1">
    <property type="entry name" value="ACRYLYL-COA REDUCTASE ACUI-RELATED"/>
    <property type="match status" value="1"/>
</dbReference>
<dbReference type="RefSeq" id="WP_210087768.1">
    <property type="nucleotide sequence ID" value="NZ_JAGGKG010000002.1"/>
</dbReference>
<organism evidence="2 3">
    <name type="scientific">Paenibacillus turicensis</name>
    <dbReference type="NCBI Taxonomy" id="160487"/>
    <lineage>
        <taxon>Bacteria</taxon>
        <taxon>Bacillati</taxon>
        <taxon>Bacillota</taxon>
        <taxon>Bacilli</taxon>
        <taxon>Bacillales</taxon>
        <taxon>Paenibacillaceae</taxon>
        <taxon>Paenibacillus</taxon>
    </lineage>
</organism>
<dbReference type="InterPro" id="IPR011032">
    <property type="entry name" value="GroES-like_sf"/>
</dbReference>
<dbReference type="PANTHER" id="PTHR43677">
    <property type="entry name" value="SHORT-CHAIN DEHYDROGENASE/REDUCTASE"/>
    <property type="match status" value="1"/>
</dbReference>
<dbReference type="Gene3D" id="3.40.50.720">
    <property type="entry name" value="NAD(P)-binding Rossmann-like Domain"/>
    <property type="match status" value="1"/>
</dbReference>
<dbReference type="SMART" id="SM00829">
    <property type="entry name" value="PKS_ER"/>
    <property type="match status" value="1"/>
</dbReference>
<dbReference type="SUPFAM" id="SSF50129">
    <property type="entry name" value="GroES-like"/>
    <property type="match status" value="1"/>
</dbReference>
<dbReference type="InterPro" id="IPR013149">
    <property type="entry name" value="ADH-like_C"/>
</dbReference>
<proteinExistence type="predicted"/>
<keyword evidence="3" id="KW-1185">Reference proteome</keyword>
<dbReference type="InterPro" id="IPR051397">
    <property type="entry name" value="Zn-ADH-like_protein"/>
</dbReference>
<dbReference type="NCBIfam" id="TIGR02823">
    <property type="entry name" value="oxido_YhdH"/>
    <property type="match status" value="1"/>
</dbReference>
<accession>A0ABS4FP11</accession>
<dbReference type="InterPro" id="IPR014188">
    <property type="entry name" value="Acrylyl-CoA_reductase_AcuI"/>
</dbReference>
<comment type="caution">
    <text evidence="2">The sequence shown here is derived from an EMBL/GenBank/DDBJ whole genome shotgun (WGS) entry which is preliminary data.</text>
</comment>
<dbReference type="Pfam" id="PF00107">
    <property type="entry name" value="ADH_zinc_N"/>
    <property type="match status" value="1"/>
</dbReference>
<feature type="domain" description="Enoyl reductase (ER)" evidence="1">
    <location>
        <begin position="20"/>
        <end position="328"/>
    </location>
</feature>
<sequence>MKQQFLAYQVNKTENTFEAGLKQITPSDLPKGDVTIAVQYSSVNYKDGLASIPDGKIVSSYPFIPGVDLAGEVVDSDDSRFAVGDVVLCIGYGLGVSHYGGYAEYASVPSEWVLPLPQGLSAFEAMAIGTAGFTAAQSIHSLLYHGLAPDQGPVLVTGSTGGVGSMAVSILSKLGFEVVASTGKLEASDKLKALGASTVISREEASQAKRGVLSKEHWAAVVDPVGGAATGEIVKSIKYGGAIALSGLTGGGKIETSVYPYILRGVSLLGIDSVYCPAPLRSELWSKLGDEWKPESALEQLISTTTLHDLPSVLDMILKGQMLGRYVVKCSSEE</sequence>
<dbReference type="InterPro" id="IPR020843">
    <property type="entry name" value="ER"/>
</dbReference>
<reference evidence="2 3" key="1">
    <citation type="submission" date="2021-03" db="EMBL/GenBank/DDBJ databases">
        <title>Genomic Encyclopedia of Type Strains, Phase IV (KMG-IV): sequencing the most valuable type-strain genomes for metagenomic binning, comparative biology and taxonomic classification.</title>
        <authorList>
            <person name="Goeker M."/>
        </authorList>
    </citation>
    <scope>NUCLEOTIDE SEQUENCE [LARGE SCALE GENOMIC DNA]</scope>
    <source>
        <strain evidence="2 3">DSM 14349</strain>
    </source>
</reference>
<gene>
    <name evidence="2" type="ORF">J2Z32_000710</name>
</gene>
<dbReference type="EMBL" id="JAGGKG010000002">
    <property type="protein sequence ID" value="MBP1904093.1"/>
    <property type="molecule type" value="Genomic_DNA"/>
</dbReference>
<evidence type="ECO:0000313" key="3">
    <source>
        <dbReference type="Proteomes" id="UP001519272"/>
    </source>
</evidence>
<dbReference type="SUPFAM" id="SSF51735">
    <property type="entry name" value="NAD(P)-binding Rossmann-fold domains"/>
    <property type="match status" value="1"/>
</dbReference>
<evidence type="ECO:0000259" key="1">
    <source>
        <dbReference type="SMART" id="SM00829"/>
    </source>
</evidence>
<evidence type="ECO:0000313" key="2">
    <source>
        <dbReference type="EMBL" id="MBP1904093.1"/>
    </source>
</evidence>
<dbReference type="InterPro" id="IPR013154">
    <property type="entry name" value="ADH-like_N"/>
</dbReference>